<dbReference type="Proteomes" id="UP000593567">
    <property type="component" value="Unassembled WGS sequence"/>
</dbReference>
<protein>
    <submittedName>
        <fullName evidence="1">Uncharacterized protein</fullName>
    </submittedName>
</protein>
<accession>A0A7J7KL58</accession>
<name>A0A7J7KL58_BUGNE</name>
<proteinExistence type="predicted"/>
<dbReference type="EMBL" id="VXIV02000365">
    <property type="protein sequence ID" value="KAF6038734.1"/>
    <property type="molecule type" value="Genomic_DNA"/>
</dbReference>
<evidence type="ECO:0000313" key="2">
    <source>
        <dbReference type="Proteomes" id="UP000593567"/>
    </source>
</evidence>
<comment type="caution">
    <text evidence="1">The sequence shown here is derived from an EMBL/GenBank/DDBJ whole genome shotgun (WGS) entry which is preliminary data.</text>
</comment>
<dbReference type="AlphaFoldDB" id="A0A7J7KL58"/>
<reference evidence="1" key="1">
    <citation type="submission" date="2020-06" db="EMBL/GenBank/DDBJ databases">
        <title>Draft genome of Bugula neritina, a colonial animal packing powerful symbionts and potential medicines.</title>
        <authorList>
            <person name="Rayko M."/>
        </authorList>
    </citation>
    <scope>NUCLEOTIDE SEQUENCE [LARGE SCALE GENOMIC DNA]</scope>
    <source>
        <strain evidence="1">Kwan_BN1</strain>
    </source>
</reference>
<organism evidence="1 2">
    <name type="scientific">Bugula neritina</name>
    <name type="common">Brown bryozoan</name>
    <name type="synonym">Sertularia neritina</name>
    <dbReference type="NCBI Taxonomy" id="10212"/>
    <lineage>
        <taxon>Eukaryota</taxon>
        <taxon>Metazoa</taxon>
        <taxon>Spiralia</taxon>
        <taxon>Lophotrochozoa</taxon>
        <taxon>Bryozoa</taxon>
        <taxon>Gymnolaemata</taxon>
        <taxon>Cheilostomatida</taxon>
        <taxon>Flustrina</taxon>
        <taxon>Buguloidea</taxon>
        <taxon>Bugulidae</taxon>
        <taxon>Bugula</taxon>
    </lineage>
</organism>
<evidence type="ECO:0000313" key="1">
    <source>
        <dbReference type="EMBL" id="KAF6038734.1"/>
    </source>
</evidence>
<keyword evidence="2" id="KW-1185">Reference proteome</keyword>
<sequence length="276" mass="30692">MASSYECYEFLFLDVNFSAYYRNISSKKVSKASGFVNSLITTINCAYVDSSMNHTERKTSATSTELYSPDANDNYKSVEADKLQTDKILKYVKDRLDELGLDNVTTETEAAPPQVCKNSRRLGCASPNPQLDVTSGENHELTSDVLMHRFTSDPGPPVTGKKVAFGKSLSVDPELTSNHNDLLFDICGQTNENRFPWLRDQGTQVDTEALSRNSTDKPGAHLFKPRGYTVYGGSKPRISNPVRPFSKNESVLHLQDGMVVMKPEVFQESVVSTRIV</sequence>
<gene>
    <name evidence="1" type="ORF">EB796_002959</name>
</gene>